<accession>A0AAD6Q582</accession>
<keyword evidence="2" id="KW-1185">Reference proteome</keyword>
<comment type="caution">
    <text evidence="1">The sequence shown here is derived from an EMBL/GenBank/DDBJ whole genome shotgun (WGS) entry which is preliminary data.</text>
</comment>
<organism evidence="1 2">
    <name type="scientific">Populus alba x Populus x berolinensis</name>
    <dbReference type="NCBI Taxonomy" id="444605"/>
    <lineage>
        <taxon>Eukaryota</taxon>
        <taxon>Viridiplantae</taxon>
        <taxon>Streptophyta</taxon>
        <taxon>Embryophyta</taxon>
        <taxon>Tracheophyta</taxon>
        <taxon>Spermatophyta</taxon>
        <taxon>Magnoliopsida</taxon>
        <taxon>eudicotyledons</taxon>
        <taxon>Gunneridae</taxon>
        <taxon>Pentapetalae</taxon>
        <taxon>rosids</taxon>
        <taxon>fabids</taxon>
        <taxon>Malpighiales</taxon>
        <taxon>Salicaceae</taxon>
        <taxon>Saliceae</taxon>
        <taxon>Populus</taxon>
    </lineage>
</organism>
<name>A0AAD6Q582_9ROSI</name>
<protein>
    <submittedName>
        <fullName evidence="1">Uncharacterized protein</fullName>
    </submittedName>
</protein>
<sequence length="127" mass="14410">MITALGGGVERLLKGEGEKDRWGCLARNRVISMNHVRNRNLILWSHENIEALKTDAMIRLNLELLLLKVLQIWCTGKKCSMLSMECKMRRKTGKRKGGGGDGGREERGLEESITFNLSHSKLFDNKI</sequence>
<dbReference type="EMBL" id="JAQIZT010000011">
    <property type="protein sequence ID" value="KAJ6979689.1"/>
    <property type="molecule type" value="Genomic_DNA"/>
</dbReference>
<dbReference type="Proteomes" id="UP001164929">
    <property type="component" value="Chromosome 11"/>
</dbReference>
<reference evidence="1" key="1">
    <citation type="journal article" date="2023" name="Mol. Ecol. Resour.">
        <title>Chromosome-level genome assembly of a triploid poplar Populus alba 'Berolinensis'.</title>
        <authorList>
            <person name="Chen S."/>
            <person name="Yu Y."/>
            <person name="Wang X."/>
            <person name="Wang S."/>
            <person name="Zhang T."/>
            <person name="Zhou Y."/>
            <person name="He R."/>
            <person name="Meng N."/>
            <person name="Wang Y."/>
            <person name="Liu W."/>
            <person name="Liu Z."/>
            <person name="Liu J."/>
            <person name="Guo Q."/>
            <person name="Huang H."/>
            <person name="Sederoff R.R."/>
            <person name="Wang G."/>
            <person name="Qu G."/>
            <person name="Chen S."/>
        </authorList>
    </citation>
    <scope>NUCLEOTIDE SEQUENCE</scope>
    <source>
        <strain evidence="1">SC-2020</strain>
    </source>
</reference>
<gene>
    <name evidence="1" type="ORF">NC653_027741</name>
</gene>
<evidence type="ECO:0000313" key="1">
    <source>
        <dbReference type="EMBL" id="KAJ6979689.1"/>
    </source>
</evidence>
<proteinExistence type="predicted"/>
<dbReference type="AlphaFoldDB" id="A0AAD6Q582"/>
<evidence type="ECO:0000313" key="2">
    <source>
        <dbReference type="Proteomes" id="UP001164929"/>
    </source>
</evidence>